<reference evidence="1 2" key="1">
    <citation type="submission" date="2014-11" db="EMBL/GenBank/DDBJ databases">
        <authorList>
            <person name="Urmite Genomes Urmite Genomes"/>
        </authorList>
    </citation>
    <scope>NUCLEOTIDE SEQUENCE [LARGE SCALE GENOMIC DNA]</scope>
    <source>
        <strain evidence="1 2">Oc5</strain>
    </source>
</reference>
<gene>
    <name evidence="1" type="ORF">BN997_01121</name>
</gene>
<name>A0A0A1ME36_9BACI</name>
<evidence type="ECO:0008006" key="3">
    <source>
        <dbReference type="Google" id="ProtNLM"/>
    </source>
</evidence>
<dbReference type="Proteomes" id="UP000040453">
    <property type="component" value="Unassembled WGS sequence"/>
</dbReference>
<evidence type="ECO:0000313" key="2">
    <source>
        <dbReference type="Proteomes" id="UP000040453"/>
    </source>
</evidence>
<accession>A0A0A1ME36</accession>
<dbReference type="RefSeq" id="WP_042530353.1">
    <property type="nucleotide sequence ID" value="NZ_CDGG01000001.1"/>
</dbReference>
<dbReference type="STRING" id="545501.BN997_01121"/>
<organism evidence="1 2">
    <name type="scientific">Oceanobacillus oncorhynchi</name>
    <dbReference type="NCBI Taxonomy" id="545501"/>
    <lineage>
        <taxon>Bacteria</taxon>
        <taxon>Bacillati</taxon>
        <taxon>Bacillota</taxon>
        <taxon>Bacilli</taxon>
        <taxon>Bacillales</taxon>
        <taxon>Bacillaceae</taxon>
        <taxon>Oceanobacillus</taxon>
    </lineage>
</organism>
<keyword evidence="2" id="KW-1185">Reference proteome</keyword>
<sequence length="115" mass="12760">MITTESIKAYLKKMPGGDTLLDLEDVEQDKIIFSSHELLKDHYKDTDITDRAVALQVLYSIEGEDEEYAKLKRHGIKSYSVKGVSVTFEGGEISSSVIAILGEPRTKSAKVGRLI</sequence>
<proteinExistence type="predicted"/>
<dbReference type="AlphaFoldDB" id="A0A0A1ME36"/>
<evidence type="ECO:0000313" key="1">
    <source>
        <dbReference type="EMBL" id="CEI81303.1"/>
    </source>
</evidence>
<dbReference type="EMBL" id="CDGG01000001">
    <property type="protein sequence ID" value="CEI81303.1"/>
    <property type="molecule type" value="Genomic_DNA"/>
</dbReference>
<protein>
    <recommendedName>
        <fullName evidence="3">Phage gp6-like head-tail connector protein</fullName>
    </recommendedName>
</protein>